<dbReference type="InterPro" id="IPR051674">
    <property type="entry name" value="Malate_Decarboxylase"/>
</dbReference>
<dbReference type="Pfam" id="PF03949">
    <property type="entry name" value="Malic_M"/>
    <property type="match status" value="1"/>
</dbReference>
<evidence type="ECO:0000259" key="5">
    <source>
        <dbReference type="SMART" id="SM01274"/>
    </source>
</evidence>
<dbReference type="Gene3D" id="3.40.50.720">
    <property type="entry name" value="NAD(P)-binding Rossmann-like Domain"/>
    <property type="match status" value="1"/>
</dbReference>
<evidence type="ECO:0000256" key="3">
    <source>
        <dbReference type="SAM" id="MobiDB-lite"/>
    </source>
</evidence>
<keyword evidence="2" id="KW-0560">Oxidoreductase</keyword>
<gene>
    <name evidence="6" type="ORF">ACFP1Z_32110</name>
</gene>
<name>A0ABW0Z9J5_9ACTN</name>
<dbReference type="SMART" id="SM00919">
    <property type="entry name" value="Malic_M"/>
    <property type="match status" value="1"/>
</dbReference>
<dbReference type="EMBL" id="JBHSPB010000035">
    <property type="protein sequence ID" value="MFC5724802.1"/>
    <property type="molecule type" value="Genomic_DNA"/>
</dbReference>
<dbReference type="InterPro" id="IPR046346">
    <property type="entry name" value="Aminoacid_DH-like_N_sf"/>
</dbReference>
<evidence type="ECO:0000313" key="6">
    <source>
        <dbReference type="EMBL" id="MFC5724802.1"/>
    </source>
</evidence>
<dbReference type="PANTHER" id="PTHR43237">
    <property type="entry name" value="NADP-DEPENDENT MALIC ENZYME"/>
    <property type="match status" value="1"/>
</dbReference>
<dbReference type="InterPro" id="IPR012302">
    <property type="entry name" value="Malic_NAD-bd"/>
</dbReference>
<dbReference type="InterPro" id="IPR036291">
    <property type="entry name" value="NAD(P)-bd_dom_sf"/>
</dbReference>
<dbReference type="PIRSF" id="PIRSF000106">
    <property type="entry name" value="ME"/>
    <property type="match status" value="1"/>
</dbReference>
<feature type="region of interest" description="Disordered" evidence="3">
    <location>
        <begin position="1"/>
        <end position="21"/>
    </location>
</feature>
<proteinExistence type="inferred from homology"/>
<protein>
    <submittedName>
        <fullName evidence="6">NADP-dependent malic enzyme</fullName>
    </submittedName>
</protein>
<keyword evidence="7" id="KW-1185">Reference proteome</keyword>
<dbReference type="SUPFAM" id="SSF51735">
    <property type="entry name" value="NAD(P)-binding Rossmann-fold domains"/>
    <property type="match status" value="1"/>
</dbReference>
<comment type="caution">
    <text evidence="6">The sequence shown here is derived from an EMBL/GenBank/DDBJ whole genome shotgun (WGS) entry which is preliminary data.</text>
</comment>
<evidence type="ECO:0000256" key="2">
    <source>
        <dbReference type="ARBA" id="ARBA00023002"/>
    </source>
</evidence>
<dbReference type="InterPro" id="IPR037062">
    <property type="entry name" value="Malic_N_dom_sf"/>
</dbReference>
<dbReference type="InterPro" id="IPR012301">
    <property type="entry name" value="Malic_N_dom"/>
</dbReference>
<sequence length="409" mass="42387">MAAEIVNPRSESVNEGGSGPEGAQDGFFDPAFALHRGGKMAIRATVPVRDKDDLSLAYTPGVAKVCSAIAEQPGLVHDYTWKSQVVAVVTDGSAVLGLGDIGPEASLPVMEGKAILFKQFGGVDAVPIALDCREVDELVETIARLAPSFGGINLEDISAPRCFEVERRLQERVDIPVFHDDQHGTAVVTLAALRNAARLTGRTLGELRAVISGAGAAGVAIARILTEAGIGDVVVCDRKGIVSADRTDLTDVKRELAGFTNKAGRSGSLESALDGADVFIGVSGGTVPETAVATMAKDALIFAMANPTPEIHPDVARRHAAVVATGRSDYPNQINNVLAFPGIFAGALQVRASRITEGMKLAAADALAAVVADELSADCVIPSPFDERVAPAVTAAVAAAARRDGVARR</sequence>
<evidence type="ECO:0000256" key="1">
    <source>
        <dbReference type="ARBA" id="ARBA00008785"/>
    </source>
</evidence>
<comment type="similarity">
    <text evidence="1">Belongs to the malic enzymes family.</text>
</comment>
<dbReference type="Gene3D" id="3.40.50.10380">
    <property type="entry name" value="Malic enzyme, N-terminal domain"/>
    <property type="match status" value="1"/>
</dbReference>
<evidence type="ECO:0000313" key="7">
    <source>
        <dbReference type="Proteomes" id="UP001596083"/>
    </source>
</evidence>
<organism evidence="6 7">
    <name type="scientific">Streptomyces gamaensis</name>
    <dbReference type="NCBI Taxonomy" id="1763542"/>
    <lineage>
        <taxon>Bacteria</taxon>
        <taxon>Bacillati</taxon>
        <taxon>Actinomycetota</taxon>
        <taxon>Actinomycetes</taxon>
        <taxon>Kitasatosporales</taxon>
        <taxon>Streptomycetaceae</taxon>
        <taxon>Streptomyces</taxon>
    </lineage>
</organism>
<feature type="domain" description="Malic enzyme NAD-binding" evidence="4">
    <location>
        <begin position="182"/>
        <end position="402"/>
    </location>
</feature>
<dbReference type="Pfam" id="PF00390">
    <property type="entry name" value="malic"/>
    <property type="match status" value="1"/>
</dbReference>
<accession>A0ABW0Z9J5</accession>
<dbReference type="InterPro" id="IPR001891">
    <property type="entry name" value="Malic_OxRdtase"/>
</dbReference>
<dbReference type="SMART" id="SM01274">
    <property type="entry name" value="malic"/>
    <property type="match status" value="1"/>
</dbReference>
<dbReference type="PANTHER" id="PTHR43237:SF4">
    <property type="entry name" value="NADP-DEPENDENT MALIC ENZYME"/>
    <property type="match status" value="1"/>
</dbReference>
<dbReference type="RefSeq" id="WP_390321297.1">
    <property type="nucleotide sequence ID" value="NZ_JBHSPB010000035.1"/>
</dbReference>
<reference evidence="7" key="1">
    <citation type="journal article" date="2019" name="Int. J. Syst. Evol. Microbiol.">
        <title>The Global Catalogue of Microorganisms (GCM) 10K type strain sequencing project: providing services to taxonomists for standard genome sequencing and annotation.</title>
        <authorList>
            <consortium name="The Broad Institute Genomics Platform"/>
            <consortium name="The Broad Institute Genome Sequencing Center for Infectious Disease"/>
            <person name="Wu L."/>
            <person name="Ma J."/>
        </authorList>
    </citation>
    <scope>NUCLEOTIDE SEQUENCE [LARGE SCALE GENOMIC DNA]</scope>
    <source>
        <strain evidence="7">CGMCC 4.7304</strain>
    </source>
</reference>
<dbReference type="SUPFAM" id="SSF53223">
    <property type="entry name" value="Aminoacid dehydrogenase-like, N-terminal domain"/>
    <property type="match status" value="1"/>
</dbReference>
<evidence type="ECO:0000259" key="4">
    <source>
        <dbReference type="SMART" id="SM00919"/>
    </source>
</evidence>
<dbReference type="Proteomes" id="UP001596083">
    <property type="component" value="Unassembled WGS sequence"/>
</dbReference>
<feature type="domain" description="Malic enzyme N-terminal" evidence="5">
    <location>
        <begin position="37"/>
        <end position="170"/>
    </location>
</feature>